<accession>A0A2H1X1A1</accession>
<name>A0A2H1X1A1_SPOFR</name>
<evidence type="ECO:0000313" key="1">
    <source>
        <dbReference type="EMBL" id="SOQ59140.1"/>
    </source>
</evidence>
<dbReference type="AlphaFoldDB" id="A0A2H1X1A1"/>
<proteinExistence type="predicted"/>
<dbReference type="EMBL" id="ODYU01012699">
    <property type="protein sequence ID" value="SOQ59140.1"/>
    <property type="molecule type" value="Genomic_DNA"/>
</dbReference>
<reference evidence="1" key="1">
    <citation type="submission" date="2016-07" db="EMBL/GenBank/DDBJ databases">
        <authorList>
            <person name="Bretaudeau A."/>
        </authorList>
    </citation>
    <scope>NUCLEOTIDE SEQUENCE</scope>
    <source>
        <strain evidence="1">Rice</strain>
        <tissue evidence="1">Whole body</tissue>
    </source>
</reference>
<organism evidence="1">
    <name type="scientific">Spodoptera frugiperda</name>
    <name type="common">Fall armyworm</name>
    <dbReference type="NCBI Taxonomy" id="7108"/>
    <lineage>
        <taxon>Eukaryota</taxon>
        <taxon>Metazoa</taxon>
        <taxon>Ecdysozoa</taxon>
        <taxon>Arthropoda</taxon>
        <taxon>Hexapoda</taxon>
        <taxon>Insecta</taxon>
        <taxon>Pterygota</taxon>
        <taxon>Neoptera</taxon>
        <taxon>Endopterygota</taxon>
        <taxon>Lepidoptera</taxon>
        <taxon>Glossata</taxon>
        <taxon>Ditrysia</taxon>
        <taxon>Noctuoidea</taxon>
        <taxon>Noctuidae</taxon>
        <taxon>Amphipyrinae</taxon>
        <taxon>Spodoptera</taxon>
    </lineage>
</organism>
<protein>
    <submittedName>
        <fullName evidence="1">SFRICE_034894</fullName>
    </submittedName>
</protein>
<sequence length="61" mass="7300">MEKLNPCPILEFNDNQLLNVRKSFGYDDLHRLKQDVDHFQDWINKQPHFMLKEFGVPITSV</sequence>
<gene>
    <name evidence="1" type="ORF">SFRICE_034894</name>
</gene>